<dbReference type="NCBIfam" id="TIGR01636">
    <property type="entry name" value="phage_rinA"/>
    <property type="match status" value="1"/>
</dbReference>
<dbReference type="Proteomes" id="UP000006890">
    <property type="component" value="Chromosome"/>
</dbReference>
<reference evidence="1 2" key="2">
    <citation type="journal article" date="2011" name="J. Bacteriol.">
        <title>Complete genome sequences for the anaerobic, extremely thermophilic plant biomass-degrading bacteria Caldicellulosiruptor hydrothermalis, Caldicellulosiruptor kristjanssonii, Caldicellulosiruptor kronotskyensis, Caldicellulosiruptor owensenis, and Caldicellulosiruptor lactoaceticus.</title>
        <authorList>
            <person name="Blumer-Schuette S.E."/>
            <person name="Ozdemir I."/>
            <person name="Mistry D."/>
            <person name="Lucas S."/>
            <person name="Lapidus A."/>
            <person name="Cheng J.F."/>
            <person name="Goodwin L.A."/>
            <person name="Pitluck S."/>
            <person name="Land M.L."/>
            <person name="Hauser L.J."/>
            <person name="Woyke T."/>
            <person name="Mikhailova N."/>
            <person name="Pati A."/>
            <person name="Kyrpides N.C."/>
            <person name="Ivanova N."/>
            <person name="Detter J.C."/>
            <person name="Walston-Davenport K."/>
            <person name="Han S."/>
            <person name="Adams M.W."/>
            <person name="Kelly R.M."/>
        </authorList>
    </citation>
    <scope>NUCLEOTIDE SEQUENCE [LARGE SCALE GENOMIC DNA]</scope>
    <source>
        <strain evidence="2">DSM 18901 / VKM B-2411 / 108</strain>
    </source>
</reference>
<dbReference type="InterPro" id="IPR006523">
    <property type="entry name" value="RinA"/>
</dbReference>
<evidence type="ECO:0000313" key="1">
    <source>
        <dbReference type="EMBL" id="ADQ06494.1"/>
    </source>
</evidence>
<protein>
    <submittedName>
        <fullName evidence="1">Phage transcriptional regulator, RinA family</fullName>
    </submittedName>
</protein>
<dbReference type="AlphaFoldDB" id="E4QDS7"/>
<accession>E4QDS7</accession>
<dbReference type="STRING" id="632292.Calhy_0757"/>
<organism evidence="1 2">
    <name type="scientific">Caldicellulosiruptor hydrothermalis (strain DSM 18901 / VKM B-2411 / 108)</name>
    <dbReference type="NCBI Taxonomy" id="632292"/>
    <lineage>
        <taxon>Bacteria</taxon>
        <taxon>Bacillati</taxon>
        <taxon>Bacillota</taxon>
        <taxon>Bacillota incertae sedis</taxon>
        <taxon>Caldicellulosiruptorales</taxon>
        <taxon>Caldicellulosiruptoraceae</taxon>
        <taxon>Caldicellulosiruptor</taxon>
    </lineage>
</organism>
<proteinExistence type="predicted"/>
<dbReference type="eggNOG" id="ENOG5032YGV">
    <property type="taxonomic scope" value="Bacteria"/>
</dbReference>
<gene>
    <name evidence="1" type="ordered locus">Calhy_0757</name>
</gene>
<dbReference type="OrthoDB" id="1729791at2"/>
<dbReference type="HOGENOM" id="CLU_1834248_0_0_9"/>
<keyword evidence="2" id="KW-1185">Reference proteome</keyword>
<dbReference type="KEGG" id="chd:Calhy_0757"/>
<dbReference type="EMBL" id="CP002219">
    <property type="protein sequence ID" value="ADQ06494.1"/>
    <property type="molecule type" value="Genomic_DNA"/>
</dbReference>
<name>E4QDS7_CALH1</name>
<sequence>MSMLDSNIYRAIEKILYHYFDIKHEIKAKEEEIMNCQKYGFKIDLGNAGYYSDPTATMAIKLCSKELEIMRKWIQVIDAAKEKFKGTGKGRLLEMRYFEELATDYICQKLFIERRTFYHWRDDIVVYIASLAVKYELYDPEKERIKIPAFLNTKSLKKCGTNKAIKS</sequence>
<reference key="1">
    <citation type="submission" date="2010-09" db="EMBL/GenBank/DDBJ databases">
        <title>Complete sequence of Caldicellulosiruptor hydrothermalis 108.</title>
        <authorList>
            <consortium name="US DOE Joint Genome Institute"/>
            <person name="Lucas S."/>
            <person name="Copeland A."/>
            <person name="Lapidus A."/>
            <person name="Cheng J.-F."/>
            <person name="Bruce D."/>
            <person name="Goodwin L."/>
            <person name="Pitluck S."/>
            <person name="Davenport K."/>
            <person name="Detter J.C."/>
            <person name="Han C."/>
            <person name="Tapia R."/>
            <person name="Land M."/>
            <person name="Hauser L."/>
            <person name="Chang Y.-J."/>
            <person name="Jeffries C."/>
            <person name="Kyrpides N."/>
            <person name="Ivanova N."/>
            <person name="Mikhailova N."/>
            <person name="Blumer-Schuette S.E."/>
            <person name="Kelly R.M."/>
            <person name="Woyke T."/>
        </authorList>
    </citation>
    <scope>NUCLEOTIDE SEQUENCE</scope>
    <source>
        <strain>108</strain>
    </source>
</reference>
<evidence type="ECO:0000313" key="2">
    <source>
        <dbReference type="Proteomes" id="UP000006890"/>
    </source>
</evidence>